<evidence type="ECO:0000313" key="4">
    <source>
        <dbReference type="EMBL" id="GAA4803210.1"/>
    </source>
</evidence>
<dbReference type="Pfam" id="PF02254">
    <property type="entry name" value="TrkA_N"/>
    <property type="match status" value="2"/>
</dbReference>
<feature type="transmembrane region" description="Helical" evidence="1">
    <location>
        <begin position="264"/>
        <end position="290"/>
    </location>
</feature>
<keyword evidence="1" id="KW-0472">Membrane</keyword>
<keyword evidence="1" id="KW-0812">Transmembrane</keyword>
<evidence type="ECO:0000259" key="2">
    <source>
        <dbReference type="PROSITE" id="PS51201"/>
    </source>
</evidence>
<dbReference type="SUPFAM" id="SSF51735">
    <property type="entry name" value="NAD(P)-binding Rossmann-fold domains"/>
    <property type="match status" value="2"/>
</dbReference>
<protein>
    <recommendedName>
        <fullName evidence="6">Trk K+ transport system NAD-binding subunit</fullName>
    </recommendedName>
</protein>
<dbReference type="PROSITE" id="PS51201">
    <property type="entry name" value="RCK_N"/>
    <property type="match status" value="1"/>
</dbReference>
<keyword evidence="1" id="KW-1133">Transmembrane helix</keyword>
<dbReference type="Gene3D" id="3.40.50.720">
    <property type="entry name" value="NAD(P)-binding Rossmann-like Domain"/>
    <property type="match status" value="2"/>
</dbReference>
<keyword evidence="5" id="KW-1185">Reference proteome</keyword>
<feature type="domain" description="RCK C-terminal" evidence="3">
    <location>
        <begin position="493"/>
        <end position="581"/>
    </location>
</feature>
<feature type="domain" description="RCK N-terminal" evidence="2">
    <location>
        <begin position="357"/>
        <end position="473"/>
    </location>
</feature>
<evidence type="ECO:0000313" key="5">
    <source>
        <dbReference type="Proteomes" id="UP001500928"/>
    </source>
</evidence>
<name>A0ABP9C0I9_9PSEU</name>
<dbReference type="PROSITE" id="PS51202">
    <property type="entry name" value="RCK_C"/>
    <property type="match status" value="1"/>
</dbReference>
<dbReference type="InterPro" id="IPR006037">
    <property type="entry name" value="RCK_C"/>
</dbReference>
<dbReference type="Proteomes" id="UP001500928">
    <property type="component" value="Unassembled WGS sequence"/>
</dbReference>
<evidence type="ECO:0000259" key="3">
    <source>
        <dbReference type="PROSITE" id="PS51202"/>
    </source>
</evidence>
<dbReference type="EMBL" id="BAABHO010000045">
    <property type="protein sequence ID" value="GAA4803210.1"/>
    <property type="molecule type" value="Genomic_DNA"/>
</dbReference>
<evidence type="ECO:0008006" key="6">
    <source>
        <dbReference type="Google" id="ProtNLM"/>
    </source>
</evidence>
<dbReference type="InterPro" id="IPR003148">
    <property type="entry name" value="RCK_N"/>
</dbReference>
<dbReference type="PANTHER" id="PTHR43833">
    <property type="entry name" value="POTASSIUM CHANNEL PROTEIN 2-RELATED-RELATED"/>
    <property type="match status" value="1"/>
</dbReference>
<proteinExistence type="predicted"/>
<sequence>MAWVEESTPATYEGAMVVTVPRLGFRVVTTGGFRERFVVCGEDMLSLRMVEALVRQARRGTTDVVVLTTPGGAVLDRLRAIRGVEVVEVGEPDDEAFVAAGVADATAVALVHREDVVNIHRALRVQELAPATRLVVRLHAPALAGRIRMLLPTATVLSVSATAAPAFVTAAVGVTTRQSVDLPGYPMVVADRDGVRPERIVCGLARRPDAGEPVLLPSEGETDLVLARVAVHREGRIVGTRRAIWRRVLTRAYLRARASMTRSLAQATLGLIGLLVLGTVAFATLAGLSWGDAVFLTVLDSAGAADPDTHVTPVARTIQALVTVVGIAIIPLVTAVVVDAAVSARFAGTPQRSRPRRGHVVVVGLGNVGVRVVEQLHERGVPVVAVDDEEGPGVTQVRRMGVPVIVGDSTRRTTLDAASVADCRALVAVGRDDVANLETGLVGRSLRARLRVVLRLRDDDLARRVDRTLEVAVSRSVSFLAAPAFAAAMREHQVVATVPVGRSVLLLADVPIGRSALLAGLPAGVAESAGEVRVVGVYRGSGEDAVLECPPRPQRRLKVGDRLVVAATRDGLVDVHARCAARIAV</sequence>
<dbReference type="PANTHER" id="PTHR43833:SF11">
    <property type="entry name" value="VOLTAGE-GATED POTASSIUM CHANNEL KCH"/>
    <property type="match status" value="1"/>
</dbReference>
<dbReference type="InterPro" id="IPR036291">
    <property type="entry name" value="NAD(P)-bd_dom_sf"/>
</dbReference>
<comment type="caution">
    <text evidence="4">The sequence shown here is derived from an EMBL/GenBank/DDBJ whole genome shotgun (WGS) entry which is preliminary data.</text>
</comment>
<reference evidence="5" key="1">
    <citation type="journal article" date="2019" name="Int. J. Syst. Evol. Microbiol.">
        <title>The Global Catalogue of Microorganisms (GCM) 10K type strain sequencing project: providing services to taxonomists for standard genome sequencing and annotation.</title>
        <authorList>
            <consortium name="The Broad Institute Genomics Platform"/>
            <consortium name="The Broad Institute Genome Sequencing Center for Infectious Disease"/>
            <person name="Wu L."/>
            <person name="Ma J."/>
        </authorList>
    </citation>
    <scope>NUCLEOTIDE SEQUENCE [LARGE SCALE GENOMIC DNA]</scope>
    <source>
        <strain evidence="5">JCM 17979</strain>
    </source>
</reference>
<gene>
    <name evidence="4" type="ORF">GCM10023200_45520</name>
</gene>
<organism evidence="4 5">
    <name type="scientific">Actinomycetospora chlora</name>
    <dbReference type="NCBI Taxonomy" id="663608"/>
    <lineage>
        <taxon>Bacteria</taxon>
        <taxon>Bacillati</taxon>
        <taxon>Actinomycetota</taxon>
        <taxon>Actinomycetes</taxon>
        <taxon>Pseudonocardiales</taxon>
        <taxon>Pseudonocardiaceae</taxon>
        <taxon>Actinomycetospora</taxon>
    </lineage>
</organism>
<dbReference type="InterPro" id="IPR050721">
    <property type="entry name" value="Trk_Ktr_HKT_K-transport"/>
</dbReference>
<feature type="transmembrane region" description="Helical" evidence="1">
    <location>
        <begin position="320"/>
        <end position="347"/>
    </location>
</feature>
<evidence type="ECO:0000256" key="1">
    <source>
        <dbReference type="SAM" id="Phobius"/>
    </source>
</evidence>
<accession>A0ABP9C0I9</accession>